<dbReference type="GO" id="GO:0005886">
    <property type="term" value="C:plasma membrane"/>
    <property type="evidence" value="ECO:0007669"/>
    <property type="project" value="TreeGrafter"/>
</dbReference>
<comment type="caution">
    <text evidence="11">The sequence shown here is derived from an EMBL/GenBank/DDBJ whole genome shotgun (WGS) entry which is preliminary data.</text>
</comment>
<evidence type="ECO:0000313" key="12">
    <source>
        <dbReference type="Proteomes" id="UP000092247"/>
    </source>
</evidence>
<protein>
    <submittedName>
        <fullName evidence="11">Chemoreceptor protein</fullName>
    </submittedName>
</protein>
<proteinExistence type="inferred from homology"/>
<evidence type="ECO:0000256" key="2">
    <source>
        <dbReference type="ARBA" id="ARBA00022481"/>
    </source>
</evidence>
<keyword evidence="8" id="KW-0812">Transmembrane</keyword>
<reference evidence="11 12" key="1">
    <citation type="submission" date="2016-06" db="EMBL/GenBank/DDBJ databases">
        <authorList>
            <person name="Kjaerup R.B."/>
            <person name="Dalgaard T.S."/>
            <person name="Juul-Madsen H.R."/>
        </authorList>
    </citation>
    <scope>NUCLEOTIDE SEQUENCE [LARGE SCALE GENOMIC DNA]</scope>
    <source>
        <strain evidence="11 12">GCSL-Mp3</strain>
    </source>
</reference>
<evidence type="ECO:0000259" key="9">
    <source>
        <dbReference type="PROSITE" id="PS50111"/>
    </source>
</evidence>
<dbReference type="Proteomes" id="UP000092247">
    <property type="component" value="Unassembled WGS sequence"/>
</dbReference>
<dbReference type="GO" id="GO:0007165">
    <property type="term" value="P:signal transduction"/>
    <property type="evidence" value="ECO:0007669"/>
    <property type="project" value="UniProtKB-KW"/>
</dbReference>
<keyword evidence="2" id="KW-0488">Methylation</keyword>
<keyword evidence="8" id="KW-1133">Transmembrane helix</keyword>
<feature type="domain" description="HAMP" evidence="10">
    <location>
        <begin position="56"/>
        <end position="108"/>
    </location>
</feature>
<evidence type="ECO:0000256" key="6">
    <source>
        <dbReference type="PROSITE-ProRule" id="PRU00284"/>
    </source>
</evidence>
<evidence type="ECO:0000256" key="8">
    <source>
        <dbReference type="SAM" id="Phobius"/>
    </source>
</evidence>
<evidence type="ECO:0000256" key="4">
    <source>
        <dbReference type="ARBA" id="ARBA00023224"/>
    </source>
</evidence>
<dbReference type="PANTHER" id="PTHR43531">
    <property type="entry name" value="PROTEIN ICFG"/>
    <property type="match status" value="1"/>
</dbReference>
<dbReference type="GO" id="GO:0004888">
    <property type="term" value="F:transmembrane signaling receptor activity"/>
    <property type="evidence" value="ECO:0007669"/>
    <property type="project" value="TreeGrafter"/>
</dbReference>
<feature type="domain" description="Methyl-accepting transducer" evidence="9">
    <location>
        <begin position="113"/>
        <end position="342"/>
    </location>
</feature>
<dbReference type="SMART" id="SM00304">
    <property type="entry name" value="HAMP"/>
    <property type="match status" value="1"/>
</dbReference>
<evidence type="ECO:0000256" key="7">
    <source>
        <dbReference type="SAM" id="MobiDB-lite"/>
    </source>
</evidence>
<feature type="transmembrane region" description="Helical" evidence="8">
    <location>
        <begin position="32"/>
        <end position="54"/>
    </location>
</feature>
<feature type="transmembrane region" description="Helical" evidence="8">
    <location>
        <begin position="7"/>
        <end position="26"/>
    </location>
</feature>
<evidence type="ECO:0000256" key="3">
    <source>
        <dbReference type="ARBA" id="ARBA00022500"/>
    </source>
</evidence>
<feature type="region of interest" description="Disordered" evidence="7">
    <location>
        <begin position="356"/>
        <end position="385"/>
    </location>
</feature>
<dbReference type="InterPro" id="IPR051310">
    <property type="entry name" value="MCP_chemotaxis"/>
</dbReference>
<evidence type="ECO:0000259" key="10">
    <source>
        <dbReference type="PROSITE" id="PS50885"/>
    </source>
</evidence>
<dbReference type="SMART" id="SM00283">
    <property type="entry name" value="MA"/>
    <property type="match status" value="1"/>
</dbReference>
<dbReference type="STRING" id="368603.AYY16_14100"/>
<dbReference type="SUPFAM" id="SSF58104">
    <property type="entry name" value="Methyl-accepting chemotaxis protein (MCP) signaling domain"/>
    <property type="match status" value="1"/>
</dbReference>
<evidence type="ECO:0000313" key="11">
    <source>
        <dbReference type="EMBL" id="OBU10205.1"/>
    </source>
</evidence>
<dbReference type="AlphaFoldDB" id="A0A1B8HL82"/>
<dbReference type="CDD" id="cd06225">
    <property type="entry name" value="HAMP"/>
    <property type="match status" value="1"/>
</dbReference>
<keyword evidence="8" id="KW-0472">Membrane</keyword>
<dbReference type="EMBL" id="LZEX01000005">
    <property type="protein sequence ID" value="OBU10205.1"/>
    <property type="molecule type" value="Genomic_DNA"/>
</dbReference>
<gene>
    <name evidence="11" type="ORF">AYY17_16570</name>
</gene>
<evidence type="ECO:0000256" key="1">
    <source>
        <dbReference type="ARBA" id="ARBA00004370"/>
    </source>
</evidence>
<keyword evidence="4 6" id="KW-0807">Transducer</keyword>
<dbReference type="PANTHER" id="PTHR43531:SF14">
    <property type="entry name" value="METHYL-ACCEPTING CHEMOTAXIS PROTEIN I-RELATED"/>
    <property type="match status" value="1"/>
</dbReference>
<evidence type="ECO:0000256" key="5">
    <source>
        <dbReference type="ARBA" id="ARBA00029447"/>
    </source>
</evidence>
<organism evidence="11 12">
    <name type="scientific">Morganella psychrotolerans</name>
    <dbReference type="NCBI Taxonomy" id="368603"/>
    <lineage>
        <taxon>Bacteria</taxon>
        <taxon>Pseudomonadati</taxon>
        <taxon>Pseudomonadota</taxon>
        <taxon>Gammaproteobacteria</taxon>
        <taxon>Enterobacterales</taxon>
        <taxon>Morganellaceae</taxon>
        <taxon>Morganella</taxon>
    </lineage>
</organism>
<dbReference type="RefSeq" id="WP_067422151.1">
    <property type="nucleotide sequence ID" value="NZ_LZEX01000005.1"/>
</dbReference>
<dbReference type="Gene3D" id="1.10.287.950">
    <property type="entry name" value="Methyl-accepting chemotaxis protein"/>
    <property type="match status" value="1"/>
</dbReference>
<dbReference type="PROSITE" id="PS50885">
    <property type="entry name" value="HAMP"/>
    <property type="match status" value="1"/>
</dbReference>
<name>A0A1B8HL82_9GAMM</name>
<dbReference type="Pfam" id="PF00015">
    <property type="entry name" value="MCPsignal"/>
    <property type="match status" value="1"/>
</dbReference>
<keyword evidence="3" id="KW-0145">Chemotaxis</keyword>
<dbReference type="FunFam" id="1.10.287.950:FF:000001">
    <property type="entry name" value="Methyl-accepting chemotaxis sensory transducer"/>
    <property type="match status" value="1"/>
</dbReference>
<comment type="subcellular location">
    <subcellularLocation>
        <location evidence="1">Membrane</location>
    </subcellularLocation>
</comment>
<dbReference type="PROSITE" id="PS50111">
    <property type="entry name" value="CHEMOTAXIS_TRANSDUC_2"/>
    <property type="match status" value="1"/>
</dbReference>
<keyword evidence="11" id="KW-0675">Receptor</keyword>
<comment type="similarity">
    <text evidence="5">Belongs to the methyl-accepting chemotaxis (MCP) protein family.</text>
</comment>
<sequence>MLKNTSIRTVIVIFLICNFTTINIIFLLPLSFLIKLFLLNIVSIFTFISSWIYITKYLVKPINAVKNSIDEVNAGNLSVRIPVFGNNCAGRLIPGVNQLAESISVLVTEIRASSDSASVLSEQLAMRSFELSAKTEQQSAMLIETSANMEEIAAGTKNNAENTVLVSKHAQEATLFAGRGGDLMVNVATNMQSINKCTGKMTEIITLIDSIAFQTNILALNAAVEAARAGEHGRGFTVVAGEVRNLAHRSSESAKNIKALIDVTTGNVKQGTDIVAQAEENMNKIVQGAELVNGLMAQISVSTQQQQQGIEQIATALSELEQATQGSVMIADELAGSSDELKMQVAELQSRTRDFHLSASGKKPVPPNPPAKAGKPLQVSHFTGY</sequence>
<dbReference type="InterPro" id="IPR004089">
    <property type="entry name" value="MCPsignal_dom"/>
</dbReference>
<accession>A0A1B8HL82</accession>
<dbReference type="InterPro" id="IPR003660">
    <property type="entry name" value="HAMP_dom"/>
</dbReference>
<dbReference type="GO" id="GO:0006935">
    <property type="term" value="P:chemotaxis"/>
    <property type="evidence" value="ECO:0007669"/>
    <property type="project" value="UniProtKB-KW"/>
</dbReference>